<dbReference type="EMBL" id="OV725077">
    <property type="protein sequence ID" value="CAH1388716.1"/>
    <property type="molecule type" value="Genomic_DNA"/>
</dbReference>
<reference evidence="1" key="1">
    <citation type="submission" date="2022-01" db="EMBL/GenBank/DDBJ databases">
        <authorList>
            <person name="King R."/>
        </authorList>
    </citation>
    <scope>NUCLEOTIDE SEQUENCE</scope>
</reference>
<proteinExistence type="predicted"/>
<sequence length="263" mass="30256">MILDSIMWIKEIRDSKFPYAVNNDVEADNILFKNSPERLVLLKWIYTLTSGFLNDIPPGELADYFLNIGIVEGDSFEFVEGKSPKHHQKKVWSNLFRFAKMMKYSPEISQRFTEKYCDIMPLSCVLADEHPSTSTKTESSLFEPEIPNFDNIICTLEEQVAKPVVTSSEENKIVLCKLKEYLNRLSLINGKISSPESLNVIKDQYEFGHHTADLYKNMQTLENVLMSSGNVISSMRQLEKTLDDRLSKSEDTLEFVSKLKKFS</sequence>
<protein>
    <submittedName>
        <fullName evidence="1">Uncharacterized protein</fullName>
    </submittedName>
</protein>
<dbReference type="Proteomes" id="UP001152798">
    <property type="component" value="Chromosome 1"/>
</dbReference>
<evidence type="ECO:0000313" key="1">
    <source>
        <dbReference type="EMBL" id="CAH1388716.1"/>
    </source>
</evidence>
<organism evidence="1 2">
    <name type="scientific">Nezara viridula</name>
    <name type="common">Southern green stink bug</name>
    <name type="synonym">Cimex viridulus</name>
    <dbReference type="NCBI Taxonomy" id="85310"/>
    <lineage>
        <taxon>Eukaryota</taxon>
        <taxon>Metazoa</taxon>
        <taxon>Ecdysozoa</taxon>
        <taxon>Arthropoda</taxon>
        <taxon>Hexapoda</taxon>
        <taxon>Insecta</taxon>
        <taxon>Pterygota</taxon>
        <taxon>Neoptera</taxon>
        <taxon>Paraneoptera</taxon>
        <taxon>Hemiptera</taxon>
        <taxon>Heteroptera</taxon>
        <taxon>Panheteroptera</taxon>
        <taxon>Pentatomomorpha</taxon>
        <taxon>Pentatomoidea</taxon>
        <taxon>Pentatomidae</taxon>
        <taxon>Pentatominae</taxon>
        <taxon>Nezara</taxon>
    </lineage>
</organism>
<gene>
    <name evidence="1" type="ORF">NEZAVI_LOCUS277</name>
</gene>
<accession>A0A9P0E7A4</accession>
<keyword evidence="2" id="KW-1185">Reference proteome</keyword>
<name>A0A9P0E7A4_NEZVI</name>
<dbReference type="OrthoDB" id="6619824at2759"/>
<evidence type="ECO:0000313" key="2">
    <source>
        <dbReference type="Proteomes" id="UP001152798"/>
    </source>
</evidence>
<dbReference type="AlphaFoldDB" id="A0A9P0E7A4"/>